<dbReference type="CDD" id="cd06719">
    <property type="entry name" value="PDZ2-4_Nma111p-like"/>
    <property type="match status" value="1"/>
</dbReference>
<dbReference type="Pfam" id="PF13365">
    <property type="entry name" value="Trypsin_2"/>
    <property type="match status" value="1"/>
</dbReference>
<dbReference type="Pfam" id="PF12812">
    <property type="entry name" value="PDZ_1"/>
    <property type="match status" value="2"/>
</dbReference>
<dbReference type="InterPro" id="IPR036034">
    <property type="entry name" value="PDZ_sf"/>
</dbReference>
<proteinExistence type="predicted"/>
<reference evidence="2" key="1">
    <citation type="submission" date="2020-05" db="EMBL/GenBank/DDBJ databases">
        <title>Phylogenomic resolution of chytrid fungi.</title>
        <authorList>
            <person name="Stajich J.E."/>
            <person name="Amses K."/>
            <person name="Simmons R."/>
            <person name="Seto K."/>
            <person name="Myers J."/>
            <person name="Bonds A."/>
            <person name="Quandt C.A."/>
            <person name="Barry K."/>
            <person name="Liu P."/>
            <person name="Grigoriev I."/>
            <person name="Longcore J.E."/>
            <person name="James T.Y."/>
        </authorList>
    </citation>
    <scope>NUCLEOTIDE SEQUENCE</scope>
    <source>
        <strain evidence="2">PLAUS21</strain>
    </source>
</reference>
<dbReference type="AlphaFoldDB" id="A0AAD5Y415"/>
<evidence type="ECO:0000313" key="2">
    <source>
        <dbReference type="EMBL" id="KAJ3258553.1"/>
    </source>
</evidence>
<dbReference type="InterPro" id="IPR025926">
    <property type="entry name" value="PDZ-like_dom"/>
</dbReference>
<dbReference type="Proteomes" id="UP001210925">
    <property type="component" value="Unassembled WGS sequence"/>
</dbReference>
<accession>A0AAD5Y415</accession>
<dbReference type="Gene3D" id="2.30.42.10">
    <property type="match status" value="2"/>
</dbReference>
<feature type="domain" description="PDZ-like" evidence="1">
    <location>
        <begin position="771"/>
        <end position="845"/>
    </location>
</feature>
<dbReference type="InterPro" id="IPR043504">
    <property type="entry name" value="Peptidase_S1_PA_chymotrypsin"/>
</dbReference>
<evidence type="ECO:0000313" key="3">
    <source>
        <dbReference type="Proteomes" id="UP001210925"/>
    </source>
</evidence>
<dbReference type="PANTHER" id="PTHR46366:SF1">
    <property type="entry name" value="PDZ DOMAIN-CONTAINING PROTEIN C1685.05"/>
    <property type="match status" value="1"/>
</dbReference>
<name>A0AAD5Y415_9FUNG</name>
<feature type="domain" description="PDZ-like" evidence="1">
    <location>
        <begin position="329"/>
        <end position="404"/>
    </location>
</feature>
<organism evidence="2 3">
    <name type="scientific">Boothiomyces macroporosus</name>
    <dbReference type="NCBI Taxonomy" id="261099"/>
    <lineage>
        <taxon>Eukaryota</taxon>
        <taxon>Fungi</taxon>
        <taxon>Fungi incertae sedis</taxon>
        <taxon>Chytridiomycota</taxon>
        <taxon>Chytridiomycota incertae sedis</taxon>
        <taxon>Chytridiomycetes</taxon>
        <taxon>Rhizophydiales</taxon>
        <taxon>Terramycetaceae</taxon>
        <taxon>Boothiomyces</taxon>
    </lineage>
</organism>
<dbReference type="SUPFAM" id="SSF50494">
    <property type="entry name" value="Trypsin-like serine proteases"/>
    <property type="match status" value="2"/>
</dbReference>
<evidence type="ECO:0000259" key="1">
    <source>
        <dbReference type="Pfam" id="PF12812"/>
    </source>
</evidence>
<keyword evidence="3" id="KW-1185">Reference proteome</keyword>
<comment type="caution">
    <text evidence="2">The sequence shown here is derived from an EMBL/GenBank/DDBJ whole genome shotgun (WGS) entry which is preliminary data.</text>
</comment>
<dbReference type="SUPFAM" id="SSF50156">
    <property type="entry name" value="PDZ domain-like"/>
    <property type="match status" value="2"/>
</dbReference>
<sequence>MEKENGDVEMEEVEEIAAPIYNSPQWENTLKKAIPSIVSIRSMSVRSFDTETQRTSQATGFVVDAELGIILTNRHVVQPGPIIADAIFTHNKEEIKLIPIYRDPVHDFGFYKFNVNDIKYMKVTTLNVGEKLSILSGTIARLDRKAPNYGIANYSDWNTFYYQSASMTSGGSSGSPVLDIEGNAVALNAGGATKSASSFFLPLERVVRALDFIKKNLAVPRGTIQTIFQHSPYDELKRLGLDFETESFLRKEYPDITGMMAVKLILPKGPADGLLQSGDILLKINGAIITDFFAIEEFFDSNINQTLKFTVQRGSHQLERDIKVQDLHSITPDTYVEVGGGIVHTLSYQMARSFMVPVAGVFIASSGYMFGEGGIPRKSIITKVNNLPTNTLEEFIQVLSKLKESERVPCQFYQLNDINKTCFSILQIDWRWHSFRLAKRDDVTGYWNYSELEKCFEPATISPQTAKSLDVDDTLGPAKYVVKSLVYVQATLPYKIDGIAYQNTGGFGLVLDAEKGYIYVNRKTCPTSICDILVTFVNSIIIPAKFVYLHQYVESARLSDTPLVKGDSTYLVCLTKSYEVLVRKTIVTNIRPCFVNETLPPTYRPMNIEGMEFENPIGRGGVLANANGEIQGIHSIFTNYSPKKTTDFYMGLDVAIIKPILKELQNGKLPQMHWLEAELTYIQIAQARVLGLSSEWVEKFEHHDSKRRNILLIRRTTSESPTAEKLLPGDIILTVKGCICSTFNDVISKIDSNRHEVDVVLNLNLMKTTGTERIVSWAGAVFQMPQIAVYQQMQNVPTGVLCSLVSSGSPAALYGISPLDWIVQINDTTITDLDSFLAVLSGIPEDTFVRIKTINYQRFENVLTLRTNTHYFGLSQLTKDVNVSFGWKLESF</sequence>
<dbReference type="EMBL" id="JADGKB010000026">
    <property type="protein sequence ID" value="KAJ3258553.1"/>
    <property type="molecule type" value="Genomic_DNA"/>
</dbReference>
<protein>
    <recommendedName>
        <fullName evidence="1">PDZ-like domain-containing protein</fullName>
    </recommendedName>
</protein>
<dbReference type="Gene3D" id="2.40.10.10">
    <property type="entry name" value="Trypsin-like serine proteases"/>
    <property type="match status" value="2"/>
</dbReference>
<gene>
    <name evidence="2" type="ORF">HK103_003513</name>
</gene>
<dbReference type="PANTHER" id="PTHR46366">
    <property type="entry name" value="PRO-APOPTOTIC SERINE PROTEASE NMA111"/>
    <property type="match status" value="1"/>
</dbReference>
<dbReference type="InterPro" id="IPR009003">
    <property type="entry name" value="Peptidase_S1_PA"/>
</dbReference>